<dbReference type="Proteomes" id="UP000501728">
    <property type="component" value="Chromosome"/>
</dbReference>
<evidence type="ECO:0000313" key="2">
    <source>
        <dbReference type="Proteomes" id="UP000501728"/>
    </source>
</evidence>
<sequence>MGKIDLHIHTKKILDGESKKRNIDNISFRQQMKKSDIMIAAITNHNYFEKNEYLDYKSENGEYILLPGIELNVYFFDNKEIRKQINVIAGDDEENVNKFQESVKKLQKMWERDSKENKVISLNNFIELFDKDKWIFLLDFKSNKNTRIGLGGPEYNEIVNSTKNAFIFSDVNKPATYLVLSAKKYNAIVGSDVTDWDNYYENSYKLLSTSLNIDNYSLLFKLLNFRFKEDNKLDNKIFKNIKSEIISEIEMKAGESLFKIKNLEIKQGINVIFGEKSTGKTEILKSINKKFENDSIYYESSKKDDKLQSMHNTKFDNTLFSDNIKKFKELNKEILVYKESSFSEFNNYYKSKIANHSIKIHMYLETKSIKNSKMKLIKQIAKDLKITYEKIKENEYVNLENKTQYQKISKNILKDLWKSYLNMYKRDVNKNINSKINDKIQKIIKDKQGKVSEPKEIGFLNRYEEKKKFLQTVCKIQKFIPYDLKKIWSTNLPKRGEITLSQRVDYINLFNENCLSYLKGKETKCKSYKLWDMVRNIKISSNFNKISEAFNAILKNSKDNEYDYEILYKNGVIMYDSANNENFSNGEKAYLALFDCLQSDKKIILLDEPDAYLGKQIIKDYLLEEISKKINYNEKIIVISTHDPILGINTVPINYIYREHTGFNEEYKTYISSIFEKKFKNLKNPDDYKDLFEVLIENFEGGNKIFNFRKELYE</sequence>
<dbReference type="Gene3D" id="3.40.50.300">
    <property type="entry name" value="P-loop containing nucleotide triphosphate hydrolases"/>
    <property type="match status" value="1"/>
</dbReference>
<dbReference type="CDD" id="cd00267">
    <property type="entry name" value="ABC_ATPase"/>
    <property type="match status" value="1"/>
</dbReference>
<dbReference type="EMBL" id="CP051480">
    <property type="protein sequence ID" value="QJG66423.1"/>
    <property type="molecule type" value="Genomic_DNA"/>
</dbReference>
<proteinExistence type="predicted"/>
<name>A0A858U5B2_9MOLU</name>
<dbReference type="KEGG" id="mphn:HGG64_01715"/>
<keyword evidence="2" id="KW-1185">Reference proteome</keyword>
<dbReference type="InterPro" id="IPR027417">
    <property type="entry name" value="P-loop_NTPase"/>
</dbReference>
<dbReference type="SUPFAM" id="SSF52540">
    <property type="entry name" value="P-loop containing nucleoside triphosphate hydrolases"/>
    <property type="match status" value="1"/>
</dbReference>
<accession>A0A858U5B2</accession>
<evidence type="ECO:0000313" key="1">
    <source>
        <dbReference type="EMBL" id="QJG66423.1"/>
    </source>
</evidence>
<gene>
    <name evidence="1" type="ORF">HGG64_01715</name>
</gene>
<dbReference type="AlphaFoldDB" id="A0A858U5B2"/>
<organism evidence="1 2">
    <name type="scientific">Mycoplasma phocoeninasale</name>
    <dbReference type="NCBI Taxonomy" id="2726117"/>
    <lineage>
        <taxon>Bacteria</taxon>
        <taxon>Bacillati</taxon>
        <taxon>Mycoplasmatota</taxon>
        <taxon>Mollicutes</taxon>
        <taxon>Mycoplasmataceae</taxon>
        <taxon>Mycoplasma</taxon>
    </lineage>
</organism>
<dbReference type="Gene3D" id="3.20.20.140">
    <property type="entry name" value="Metal-dependent hydrolases"/>
    <property type="match status" value="1"/>
</dbReference>
<protein>
    <submittedName>
        <fullName evidence="1">Uncharacterized protein</fullName>
    </submittedName>
</protein>
<dbReference type="RefSeq" id="WP_169580246.1">
    <property type="nucleotide sequence ID" value="NZ_CP051480.1"/>
</dbReference>
<reference evidence="1 2" key="1">
    <citation type="submission" date="2020-04" db="EMBL/GenBank/DDBJ databases">
        <title>Novel Mycoplasma species detected in Phocoena phocoena (harbor porpoise) from the USA.</title>
        <authorList>
            <person name="Volokhov D.V."/>
        </authorList>
    </citation>
    <scope>NUCLEOTIDE SEQUENCE [LARGE SCALE GENOMIC DNA]</scope>
    <source>
        <strain evidence="1 2">C264-NAS</strain>
    </source>
</reference>